<comment type="cofactor">
    <cofactor evidence="1">
        <name>Ca(2+)</name>
        <dbReference type="ChEBI" id="CHEBI:29108"/>
    </cofactor>
</comment>
<evidence type="ECO:0000256" key="3">
    <source>
        <dbReference type="ARBA" id="ARBA00022723"/>
    </source>
</evidence>
<dbReference type="AlphaFoldDB" id="A0A851GGU2"/>
<keyword evidence="6" id="KW-0106">Calcium</keyword>
<keyword evidence="4 8" id="KW-0732">Signal</keyword>
<reference evidence="10 11" key="1">
    <citation type="submission" date="2020-07" db="EMBL/GenBank/DDBJ databases">
        <title>Roseicoccus Jingziensis gen. nov., sp. nov., isolated from coastal seawater.</title>
        <authorList>
            <person name="Feng X."/>
        </authorList>
    </citation>
    <scope>NUCLEOTIDE SEQUENCE [LARGE SCALE GENOMIC DNA]</scope>
    <source>
        <strain evidence="10 11">N1E253</strain>
    </source>
</reference>
<feature type="region of interest" description="Disordered" evidence="7">
    <location>
        <begin position="115"/>
        <end position="146"/>
    </location>
</feature>
<evidence type="ECO:0000256" key="7">
    <source>
        <dbReference type="SAM" id="MobiDB-lite"/>
    </source>
</evidence>
<dbReference type="InterPro" id="IPR017850">
    <property type="entry name" value="Alkaline_phosphatase_core_sf"/>
</dbReference>
<feature type="signal peptide" evidence="8">
    <location>
        <begin position="1"/>
        <end position="25"/>
    </location>
</feature>
<accession>A0A851GGU2</accession>
<comment type="caution">
    <text evidence="10">The sequence shown here is derived from an EMBL/GenBank/DDBJ whole genome shotgun (WGS) entry which is preliminary data.</text>
</comment>
<gene>
    <name evidence="10" type="ORF">HW115_05535</name>
</gene>
<dbReference type="PANTHER" id="PTHR42693">
    <property type="entry name" value="ARYLSULFATASE FAMILY MEMBER"/>
    <property type="match status" value="1"/>
</dbReference>
<evidence type="ECO:0000256" key="2">
    <source>
        <dbReference type="ARBA" id="ARBA00008779"/>
    </source>
</evidence>
<organism evidence="10 11">
    <name type="scientific">Oceaniferula marina</name>
    <dbReference type="NCBI Taxonomy" id="2748318"/>
    <lineage>
        <taxon>Bacteria</taxon>
        <taxon>Pseudomonadati</taxon>
        <taxon>Verrucomicrobiota</taxon>
        <taxon>Verrucomicrobiia</taxon>
        <taxon>Verrucomicrobiales</taxon>
        <taxon>Verrucomicrobiaceae</taxon>
        <taxon>Oceaniferula</taxon>
    </lineage>
</organism>
<keyword evidence="3" id="KW-0479">Metal-binding</keyword>
<keyword evidence="5" id="KW-0378">Hydrolase</keyword>
<comment type="similarity">
    <text evidence="2">Belongs to the sulfatase family.</text>
</comment>
<dbReference type="Pfam" id="PF00884">
    <property type="entry name" value="Sulfatase"/>
    <property type="match status" value="1"/>
</dbReference>
<dbReference type="Gene3D" id="3.30.1120.10">
    <property type="match status" value="1"/>
</dbReference>
<evidence type="ECO:0000313" key="11">
    <source>
        <dbReference type="Proteomes" id="UP000557872"/>
    </source>
</evidence>
<dbReference type="RefSeq" id="WP_178931602.1">
    <property type="nucleotide sequence ID" value="NZ_JACBAZ010000002.1"/>
</dbReference>
<keyword evidence="11" id="KW-1185">Reference proteome</keyword>
<feature type="domain" description="Sulfatase N-terminal" evidence="9">
    <location>
        <begin position="34"/>
        <end position="384"/>
    </location>
</feature>
<evidence type="ECO:0000256" key="6">
    <source>
        <dbReference type="ARBA" id="ARBA00022837"/>
    </source>
</evidence>
<proteinExistence type="inferred from homology"/>
<evidence type="ECO:0000313" key="10">
    <source>
        <dbReference type="EMBL" id="NWK55061.1"/>
    </source>
</evidence>
<dbReference type="Gene3D" id="3.40.720.10">
    <property type="entry name" value="Alkaline Phosphatase, subunit A"/>
    <property type="match status" value="1"/>
</dbReference>
<dbReference type="InterPro" id="IPR000917">
    <property type="entry name" value="Sulfatase_N"/>
</dbReference>
<dbReference type="PANTHER" id="PTHR42693:SF42">
    <property type="entry name" value="ARYLSULFATASE G"/>
    <property type="match status" value="1"/>
</dbReference>
<evidence type="ECO:0000259" key="9">
    <source>
        <dbReference type="Pfam" id="PF00884"/>
    </source>
</evidence>
<dbReference type="CDD" id="cd16144">
    <property type="entry name" value="ARS_like"/>
    <property type="match status" value="1"/>
</dbReference>
<evidence type="ECO:0000256" key="5">
    <source>
        <dbReference type="ARBA" id="ARBA00022801"/>
    </source>
</evidence>
<evidence type="ECO:0000256" key="8">
    <source>
        <dbReference type="SAM" id="SignalP"/>
    </source>
</evidence>
<evidence type="ECO:0000256" key="4">
    <source>
        <dbReference type="ARBA" id="ARBA00022729"/>
    </source>
</evidence>
<name>A0A851GGU2_9BACT</name>
<dbReference type="GO" id="GO:0046872">
    <property type="term" value="F:metal ion binding"/>
    <property type="evidence" value="ECO:0007669"/>
    <property type="project" value="UniProtKB-KW"/>
</dbReference>
<feature type="compositionally biased region" description="Polar residues" evidence="7">
    <location>
        <begin position="115"/>
        <end position="138"/>
    </location>
</feature>
<dbReference type="InterPro" id="IPR050738">
    <property type="entry name" value="Sulfatase"/>
</dbReference>
<dbReference type="SUPFAM" id="SSF53649">
    <property type="entry name" value="Alkaline phosphatase-like"/>
    <property type="match status" value="1"/>
</dbReference>
<dbReference type="EMBL" id="JACBAZ010000002">
    <property type="protein sequence ID" value="NWK55061.1"/>
    <property type="molecule type" value="Genomic_DNA"/>
</dbReference>
<dbReference type="InterPro" id="IPR024607">
    <property type="entry name" value="Sulfatase_CS"/>
</dbReference>
<protein>
    <submittedName>
        <fullName evidence="10">Sulfatase</fullName>
    </submittedName>
</protein>
<dbReference type="Proteomes" id="UP000557872">
    <property type="component" value="Unassembled WGS sequence"/>
</dbReference>
<sequence length="504" mass="55731">MLRLRLILHLSLICLTGLATLSSSAASATASKANILLFVVDDMGIQDTSVPFTIDAHGNNITTPLNRLFRTPNMKSLTESGIKFTRAYAMPVCSPTRVCLMTGLNSARHHVTNWTSPYPNGETGNNTTKSHNSPSNWQRGGLDTSEPPLPRLLNHAGYRTIHAGKAHFGNIDTNKNPLSFGFDVNIAGKETGHPGSYYGTKNFGKGLYQVPHLDAYHGKDIFLTEALTLEINKAITQSVKDKQPFFAYMAHYAVHFPFDPDPRFTKNYPSLKGDSLAFATMIEGMDKSLGDILAHLDELGVAENTLVIFISDNGSDSPMLSAPLRAQKGDKYEGGIRVPMIASWAKPNSENKLQQALPIPANSSTNDLVTCFDLFPTISKVAGINPRQNIDGHDLSPYLSGKPGHHRPQQLLIHFPHDHRSDYFTTYHEGDYKLIYNFADDSYELYHLTKDIGEKNNLAAKQPERVMQMALNMQAALKTHGAQWPTHATKPPKEDPFTLPKQQP</sequence>
<dbReference type="PROSITE" id="PS00523">
    <property type="entry name" value="SULFATASE_1"/>
    <property type="match status" value="1"/>
</dbReference>
<dbReference type="GO" id="GO:0004065">
    <property type="term" value="F:arylsulfatase activity"/>
    <property type="evidence" value="ECO:0007669"/>
    <property type="project" value="TreeGrafter"/>
</dbReference>
<feature type="chain" id="PRO_5032624600" evidence="8">
    <location>
        <begin position="26"/>
        <end position="504"/>
    </location>
</feature>
<evidence type="ECO:0000256" key="1">
    <source>
        <dbReference type="ARBA" id="ARBA00001913"/>
    </source>
</evidence>
<feature type="region of interest" description="Disordered" evidence="7">
    <location>
        <begin position="480"/>
        <end position="504"/>
    </location>
</feature>